<dbReference type="SUPFAM" id="SSF54197">
    <property type="entry name" value="HIT-like"/>
    <property type="match status" value="1"/>
</dbReference>
<name>A0AAN8II96_TRICO</name>
<comment type="caution">
    <text evidence="10">The sequence shown here is derived from an EMBL/GenBank/DDBJ whole genome shotgun (WGS) entry which is preliminary data.</text>
</comment>
<keyword evidence="2" id="KW-0547">Nucleotide-binding</keyword>
<dbReference type="Pfam" id="PF00795">
    <property type="entry name" value="CN_hydrolase"/>
    <property type="match status" value="1"/>
</dbReference>
<evidence type="ECO:0000313" key="10">
    <source>
        <dbReference type="EMBL" id="KAK5970367.1"/>
    </source>
</evidence>
<feature type="active site" description="Tele-AMP-histidine intermediate" evidence="5">
    <location>
        <position position="202"/>
    </location>
</feature>
<dbReference type="Gene3D" id="3.30.428.10">
    <property type="entry name" value="HIT-like"/>
    <property type="match status" value="1"/>
</dbReference>
<evidence type="ECO:0000256" key="3">
    <source>
        <dbReference type="ARBA" id="ARBA00022801"/>
    </source>
</evidence>
<dbReference type="PANTHER" id="PTHR46243">
    <property type="entry name" value="BIS(5'-ADENOSYL)-TRIPHOSPHATASE"/>
    <property type="match status" value="1"/>
</dbReference>
<dbReference type="InterPro" id="IPR011146">
    <property type="entry name" value="HIT-like"/>
</dbReference>
<evidence type="ECO:0000259" key="9">
    <source>
        <dbReference type="PROSITE" id="PS51084"/>
    </source>
</evidence>
<dbReference type="InterPro" id="IPR003010">
    <property type="entry name" value="C-N_Hydrolase"/>
</dbReference>
<keyword evidence="11" id="KW-1185">Reference proteome</keyword>
<feature type="binding site" evidence="6">
    <location>
        <begin position="195"/>
        <end position="198"/>
    </location>
    <ligand>
        <name>substrate</name>
    </ligand>
</feature>
<dbReference type="Pfam" id="PF01230">
    <property type="entry name" value="HIT"/>
    <property type="match status" value="1"/>
</dbReference>
<evidence type="ECO:0000259" key="8">
    <source>
        <dbReference type="PROSITE" id="PS50263"/>
    </source>
</evidence>
<dbReference type="InterPro" id="IPR036265">
    <property type="entry name" value="HIT-like_sf"/>
</dbReference>
<evidence type="ECO:0000256" key="1">
    <source>
        <dbReference type="ARBA" id="ARBA00012377"/>
    </source>
</evidence>
<feature type="domain" description="HIT" evidence="9">
    <location>
        <begin position="107"/>
        <end position="215"/>
    </location>
</feature>
<protein>
    <recommendedName>
        <fullName evidence="1">bis(5'-adenosyl)-triphosphatase</fullName>
        <ecNumber evidence="1">3.6.1.29</ecNumber>
    </recommendedName>
</protein>
<feature type="binding site" evidence="6">
    <location>
        <position position="189"/>
    </location>
    <ligand>
        <name>substrate</name>
    </ligand>
</feature>
<dbReference type="PROSITE" id="PS50263">
    <property type="entry name" value="CN_HYDROLASE"/>
    <property type="match status" value="1"/>
</dbReference>
<organism evidence="10 11">
    <name type="scientific">Trichostrongylus colubriformis</name>
    <name type="common">Black scour worm</name>
    <dbReference type="NCBI Taxonomy" id="6319"/>
    <lineage>
        <taxon>Eukaryota</taxon>
        <taxon>Metazoa</taxon>
        <taxon>Ecdysozoa</taxon>
        <taxon>Nematoda</taxon>
        <taxon>Chromadorea</taxon>
        <taxon>Rhabditida</taxon>
        <taxon>Rhabditina</taxon>
        <taxon>Rhabditomorpha</taxon>
        <taxon>Strongyloidea</taxon>
        <taxon>Trichostrongylidae</taxon>
        <taxon>Trichostrongylus</taxon>
    </lineage>
</organism>
<dbReference type="SUPFAM" id="SSF56317">
    <property type="entry name" value="Carbon-nitrogen hydrolase"/>
    <property type="match status" value="1"/>
</dbReference>
<sequence length="255" mass="29080">MSLRKVCNELRPLLQTLLRSRAIETQCYVVSAAQTGKHNEQQSSYGHSMVVDPWGAVIAQCSERVDMCFAELDLSYVYQLRELQPIFAQRRSDLYSLHVNEEDDESTPLMFAEYPIAAKSIFHRSALSFAFVTLKPIRNGHVLVCPKRICNHFTDLTDAETADLFIVARKVQKMIETFHNVHSSTICIQDGKKTGQAVKHVHMHIVPQRESDSANFPDNFCHNLEAHDKDPQVQPRSHEEMSAEAALYKEAMKHI</sequence>
<feature type="domain" description="CN hydrolase" evidence="8">
    <location>
        <begin position="1"/>
        <end position="74"/>
    </location>
</feature>
<evidence type="ECO:0000313" key="11">
    <source>
        <dbReference type="Proteomes" id="UP001331761"/>
    </source>
</evidence>
<dbReference type="InterPro" id="IPR039383">
    <property type="entry name" value="FHIT"/>
</dbReference>
<dbReference type="InterPro" id="IPR051884">
    <property type="entry name" value="Bis(5'-adenosyl)-TPase_reg"/>
</dbReference>
<dbReference type="GO" id="GO:0047710">
    <property type="term" value="F:bis(5'-adenosyl)-triphosphatase activity"/>
    <property type="evidence" value="ECO:0007669"/>
    <property type="project" value="UniProtKB-EC"/>
</dbReference>
<accession>A0AAN8II96</accession>
<dbReference type="Gene3D" id="3.60.110.10">
    <property type="entry name" value="Carbon-nitrogen hydrolase"/>
    <property type="match status" value="1"/>
</dbReference>
<dbReference type="FunFam" id="3.30.428.10:FF:000011">
    <property type="entry name" value="Fragile histidine triad"/>
    <property type="match status" value="1"/>
</dbReference>
<evidence type="ECO:0000256" key="7">
    <source>
        <dbReference type="PROSITE-ProRule" id="PRU00464"/>
    </source>
</evidence>
<dbReference type="EMBL" id="WIXE01019103">
    <property type="protein sequence ID" value="KAK5970367.1"/>
    <property type="molecule type" value="Genomic_DNA"/>
</dbReference>
<keyword evidence="3" id="KW-0378">Hydrolase</keyword>
<feature type="binding site" evidence="6">
    <location>
        <position position="204"/>
    </location>
    <ligand>
        <name>substrate</name>
    </ligand>
</feature>
<dbReference type="PROSITE" id="PS51084">
    <property type="entry name" value="HIT_2"/>
    <property type="match status" value="1"/>
</dbReference>
<dbReference type="PANTHER" id="PTHR46243:SF1">
    <property type="entry name" value="BIS(5'-ADENOSYL)-TRIPHOSPHATASE"/>
    <property type="match status" value="1"/>
</dbReference>
<dbReference type="CDD" id="cd01275">
    <property type="entry name" value="FHIT"/>
    <property type="match status" value="1"/>
</dbReference>
<dbReference type="InterPro" id="IPR036526">
    <property type="entry name" value="C-N_Hydrolase_sf"/>
</dbReference>
<comment type="catalytic activity">
    <reaction evidence="4">
        <text>P(1),P(3)-bis(5'-adenosyl) triphosphate + H2O = AMP + ADP + 2 H(+)</text>
        <dbReference type="Rhea" id="RHEA:13893"/>
        <dbReference type="ChEBI" id="CHEBI:15377"/>
        <dbReference type="ChEBI" id="CHEBI:15378"/>
        <dbReference type="ChEBI" id="CHEBI:58529"/>
        <dbReference type="ChEBI" id="CHEBI:456215"/>
        <dbReference type="ChEBI" id="CHEBI:456216"/>
        <dbReference type="EC" id="3.6.1.29"/>
    </reaction>
</comment>
<dbReference type="Proteomes" id="UP001331761">
    <property type="component" value="Unassembled WGS sequence"/>
</dbReference>
<evidence type="ECO:0000256" key="6">
    <source>
        <dbReference type="PIRSR" id="PIRSR639383-2"/>
    </source>
</evidence>
<dbReference type="AlphaFoldDB" id="A0AAN8II96"/>
<proteinExistence type="predicted"/>
<evidence type="ECO:0000256" key="4">
    <source>
        <dbReference type="ARBA" id="ARBA00047780"/>
    </source>
</evidence>
<evidence type="ECO:0000256" key="2">
    <source>
        <dbReference type="ARBA" id="ARBA00022741"/>
    </source>
</evidence>
<gene>
    <name evidence="10" type="ORF">GCK32_011739</name>
</gene>
<reference evidence="10 11" key="1">
    <citation type="submission" date="2019-10" db="EMBL/GenBank/DDBJ databases">
        <title>Assembly and Annotation for the nematode Trichostrongylus colubriformis.</title>
        <authorList>
            <person name="Martin J."/>
        </authorList>
    </citation>
    <scope>NUCLEOTIDE SEQUENCE [LARGE SCALE GENOMIC DNA]</scope>
    <source>
        <strain evidence="10">G859</strain>
        <tissue evidence="10">Whole worm</tissue>
    </source>
</reference>
<evidence type="ECO:0000256" key="5">
    <source>
        <dbReference type="PIRSR" id="PIRSR639383-1"/>
    </source>
</evidence>
<dbReference type="GO" id="GO:0000166">
    <property type="term" value="F:nucleotide binding"/>
    <property type="evidence" value="ECO:0007669"/>
    <property type="project" value="UniProtKB-KW"/>
</dbReference>
<feature type="short sequence motif" description="Histidine triad motif" evidence="7">
    <location>
        <begin position="200"/>
        <end position="204"/>
    </location>
</feature>
<dbReference type="EC" id="3.6.1.29" evidence="1"/>